<comment type="caution">
    <text evidence="2">The sequence shown here is derived from an EMBL/GenBank/DDBJ whole genome shotgun (WGS) entry which is preliminary data.</text>
</comment>
<dbReference type="eggNOG" id="COG3568">
    <property type="taxonomic scope" value="Bacteria"/>
</dbReference>
<sequence>MLRLLSLNLQHALPGAGAADPAGSGSGADADRANTADVANADITDPEAARTVLAVLADQIAELAPDVVALQEVDKGQARSGYLDQAAVLAELLGWEHYRFAATCAGPVAGLRRRPRRSALANSSDDVLGLGRALLGRPPAGFGNALLSRHPVTAWRVQRLGRGPATLTRRVTDRPAWDPRGYELATSTMRNLLTATLTLTDAALTGVSTLSVGTTHLATRTDTATGQLAAAWGALATLPGPHLLAGDYNLRTEEVAPLGIGRQVGDGPTFPAWGPDRRIDHVLTDPWPTGVNGAPAFPVVGAPAWNGARHPLLQAASWGTRTFVVSDHAGTWVDLEPVG</sequence>
<dbReference type="EMBL" id="AKFT01000070">
    <property type="protein sequence ID" value="EJF46223.1"/>
    <property type="molecule type" value="Genomic_DNA"/>
</dbReference>
<protein>
    <submittedName>
        <fullName evidence="2">Endonuclease/exonuclease/phosphatase family protein</fullName>
    </submittedName>
</protein>
<evidence type="ECO:0000313" key="3">
    <source>
        <dbReference type="Proteomes" id="UP000002941"/>
    </source>
</evidence>
<dbReference type="PANTHER" id="PTHR14859:SF15">
    <property type="entry name" value="ENDONUCLEASE_EXONUCLEASE_PHOSPHATASE DOMAIN-CONTAINING PROTEIN"/>
    <property type="match status" value="1"/>
</dbReference>
<dbReference type="InterPro" id="IPR005135">
    <property type="entry name" value="Endo/exonuclease/phosphatase"/>
</dbReference>
<dbReference type="SUPFAM" id="SSF56219">
    <property type="entry name" value="DNase I-like"/>
    <property type="match status" value="1"/>
</dbReference>
<dbReference type="Gene3D" id="3.60.10.10">
    <property type="entry name" value="Endonuclease/exonuclease/phosphatase"/>
    <property type="match status" value="1"/>
</dbReference>
<dbReference type="AlphaFoldDB" id="J1HL00"/>
<reference evidence="2 3" key="1">
    <citation type="submission" date="2012-05" db="EMBL/GenBank/DDBJ databases">
        <authorList>
            <person name="Harkins D.M."/>
            <person name="Madupu R."/>
            <person name="Durkin A.S."/>
            <person name="Torralba M."/>
            <person name="Methe B."/>
            <person name="Sutton G.G."/>
            <person name="Nelson K.E."/>
        </authorList>
    </citation>
    <scope>NUCLEOTIDE SEQUENCE [LARGE SCALE GENOMIC DNA]</scope>
    <source>
        <strain evidence="2 3">F0489</strain>
    </source>
</reference>
<feature type="domain" description="Endonuclease/exonuclease/phosphatase" evidence="1">
    <location>
        <begin position="44"/>
        <end position="328"/>
    </location>
</feature>
<name>J1HL00_9ACTO</name>
<dbReference type="GO" id="GO:0006506">
    <property type="term" value="P:GPI anchor biosynthetic process"/>
    <property type="evidence" value="ECO:0007669"/>
    <property type="project" value="TreeGrafter"/>
</dbReference>
<dbReference type="OrthoDB" id="155529at2"/>
<dbReference type="Proteomes" id="UP000002941">
    <property type="component" value="Unassembled WGS sequence"/>
</dbReference>
<keyword evidence="2" id="KW-0540">Nuclease</keyword>
<dbReference type="PANTHER" id="PTHR14859">
    <property type="entry name" value="CALCOFLUOR WHITE HYPERSENSITIVE PROTEIN PRECURSOR"/>
    <property type="match status" value="1"/>
</dbReference>
<dbReference type="InterPro" id="IPR051916">
    <property type="entry name" value="GPI-anchor_lipid_remodeler"/>
</dbReference>
<organism evidence="2 3">
    <name type="scientific">Actinomyces massiliensis F0489</name>
    <dbReference type="NCBI Taxonomy" id="1125718"/>
    <lineage>
        <taxon>Bacteria</taxon>
        <taxon>Bacillati</taxon>
        <taxon>Actinomycetota</taxon>
        <taxon>Actinomycetes</taxon>
        <taxon>Actinomycetales</taxon>
        <taxon>Actinomycetaceae</taxon>
        <taxon>Actinomyces</taxon>
    </lineage>
</organism>
<proteinExistence type="predicted"/>
<dbReference type="PATRIC" id="fig|1125718.3.peg.1053"/>
<evidence type="ECO:0000259" key="1">
    <source>
        <dbReference type="Pfam" id="PF03372"/>
    </source>
</evidence>
<dbReference type="Pfam" id="PF03372">
    <property type="entry name" value="Exo_endo_phos"/>
    <property type="match status" value="1"/>
</dbReference>
<dbReference type="RefSeq" id="WP_008730899.1">
    <property type="nucleotide sequence ID" value="NZ_AKFT01000070.1"/>
</dbReference>
<keyword evidence="2" id="KW-0378">Hydrolase</keyword>
<evidence type="ECO:0000313" key="2">
    <source>
        <dbReference type="EMBL" id="EJF46223.1"/>
    </source>
</evidence>
<keyword evidence="3" id="KW-1185">Reference proteome</keyword>
<dbReference type="InterPro" id="IPR036691">
    <property type="entry name" value="Endo/exonu/phosph_ase_sf"/>
</dbReference>
<dbReference type="GO" id="GO:0004519">
    <property type="term" value="F:endonuclease activity"/>
    <property type="evidence" value="ECO:0007669"/>
    <property type="project" value="UniProtKB-KW"/>
</dbReference>
<accession>J1HL00</accession>
<dbReference type="GO" id="GO:0016020">
    <property type="term" value="C:membrane"/>
    <property type="evidence" value="ECO:0007669"/>
    <property type="project" value="GOC"/>
</dbReference>
<dbReference type="GO" id="GO:0004527">
    <property type="term" value="F:exonuclease activity"/>
    <property type="evidence" value="ECO:0007669"/>
    <property type="project" value="UniProtKB-KW"/>
</dbReference>
<gene>
    <name evidence="2" type="ORF">HMPREF1318_2789</name>
</gene>
<keyword evidence="2" id="KW-0269">Exonuclease</keyword>
<keyword evidence="2" id="KW-0255">Endonuclease</keyword>